<keyword evidence="2 6" id="KW-0645">Protease</keyword>
<dbReference type="EMBL" id="BJWG01000008">
    <property type="protein sequence ID" value="GEL95278.1"/>
    <property type="molecule type" value="Genomic_DNA"/>
</dbReference>
<dbReference type="Pfam" id="PF00082">
    <property type="entry name" value="Peptidase_S8"/>
    <property type="match status" value="1"/>
</dbReference>
<accession>A0A511JBD0</accession>
<organism evidence="11 12">
    <name type="scientific">Cellulomonas composti</name>
    <dbReference type="NCBI Taxonomy" id="266130"/>
    <lineage>
        <taxon>Bacteria</taxon>
        <taxon>Bacillati</taxon>
        <taxon>Actinomycetota</taxon>
        <taxon>Actinomycetes</taxon>
        <taxon>Micrococcales</taxon>
        <taxon>Cellulomonadaceae</taxon>
        <taxon>Cellulomonas</taxon>
    </lineage>
</organism>
<dbReference type="Pfam" id="PF16640">
    <property type="entry name" value="Big_3_5"/>
    <property type="match status" value="2"/>
</dbReference>
<dbReference type="InterPro" id="IPR034213">
    <property type="entry name" value="S8_Vpr-like"/>
</dbReference>
<dbReference type="PANTHER" id="PTHR43806">
    <property type="entry name" value="PEPTIDASE S8"/>
    <property type="match status" value="1"/>
</dbReference>
<dbReference type="GO" id="GO:0006508">
    <property type="term" value="P:proteolysis"/>
    <property type="evidence" value="ECO:0007669"/>
    <property type="project" value="UniProtKB-KW"/>
</dbReference>
<dbReference type="SUPFAM" id="SSF52743">
    <property type="entry name" value="Subtilisin-like"/>
    <property type="match status" value="1"/>
</dbReference>
<feature type="active site" description="Charge relay system" evidence="5 6">
    <location>
        <position position="256"/>
    </location>
</feature>
<dbReference type="InterPro" id="IPR032109">
    <property type="entry name" value="Big_3_5"/>
</dbReference>
<dbReference type="InterPro" id="IPR022398">
    <property type="entry name" value="Peptidase_S8_His-AS"/>
</dbReference>
<name>A0A511JBD0_9CELL</name>
<evidence type="ECO:0000256" key="3">
    <source>
        <dbReference type="ARBA" id="ARBA00022801"/>
    </source>
</evidence>
<dbReference type="PROSITE" id="PS00137">
    <property type="entry name" value="SUBTILASE_HIS"/>
    <property type="match status" value="1"/>
</dbReference>
<evidence type="ECO:0000313" key="12">
    <source>
        <dbReference type="Proteomes" id="UP000321720"/>
    </source>
</evidence>
<reference evidence="11 12" key="1">
    <citation type="submission" date="2019-07" db="EMBL/GenBank/DDBJ databases">
        <title>Whole genome shotgun sequence of Cellulomonas composti NBRC 100758.</title>
        <authorList>
            <person name="Hosoyama A."/>
            <person name="Uohara A."/>
            <person name="Ohji S."/>
            <person name="Ichikawa N."/>
        </authorList>
    </citation>
    <scope>NUCLEOTIDE SEQUENCE [LARGE SCALE GENOMIC DNA]</scope>
    <source>
        <strain evidence="11 12">NBRC 100758</strain>
    </source>
</reference>
<evidence type="ECO:0000259" key="9">
    <source>
        <dbReference type="Pfam" id="PF00082"/>
    </source>
</evidence>
<feature type="compositionally biased region" description="Low complexity" evidence="8">
    <location>
        <begin position="1"/>
        <end position="16"/>
    </location>
</feature>
<protein>
    <submittedName>
        <fullName evidence="11">Peptidase S8</fullName>
    </submittedName>
</protein>
<keyword evidence="4 6" id="KW-0720">Serine protease</keyword>
<feature type="active site" description="Charge relay system" evidence="5 6">
    <location>
        <position position="603"/>
    </location>
</feature>
<feature type="domain" description="Bacterial Ig-like" evidence="10">
    <location>
        <begin position="1183"/>
        <end position="1272"/>
    </location>
</feature>
<dbReference type="InterPro" id="IPR015500">
    <property type="entry name" value="Peptidase_S8_subtilisin-rel"/>
</dbReference>
<sequence>MVLTTAMLGTPAGAAPPGTPISSSHKFDPAVARAMFEKLHKTVDLTGSEGQVTALVQLTTKAGVDVTGGPAAVRRAAATTEAVAEDVVPTELTDRNAGTATPKRIATLTNLASATLVQGDAAQIAALVSSSDVKAVYRVVPKTIGNSNTVAFTKALQTWQDTGETGDGVSIAVIDTGLDYTHADFGGAGTVEAYEAAYGEDGTQPIPAGSFDEDKFLGGYDFAGPLYDASGEEPGSTLVPTPDENPIDAPLDAGGHGSHVAGTAAGYGVDAYGDTFAGDYSLLSDLSGFKIGPGSAPEAQLYSYKVFGDIGGSTDLVSLALDRAADPNGDGDFSDHADVINMSLGSTGSPVDDPENALVDELTALGVTVVTSQGNSDDLTDIGGSPGSATSALAVASSVANPVLDSVKIAAPAPDGFSVGQLLPAQNSIAYSGTADLTAPVAFVAADFSGCTPFTPTQAGIVAGKIAYLWWDDNDATRACGSIVRFGNARAAGALGVLIGTENPVFAAGISGDVIIPGAQMTSTTTDALMPSITDGSLTLTIGPSLAQTSRLDGYEDTVSSFSSRGAHGSLGTIKPDVAAPGDGIQSVSSGTGDGSAVLSGTSMASPHVAGIAALVRAAHPTWSAAETKAAIMNTSTHDVVTEPGPDGVAYGPLRVGSGRVDALQAVDDDVIAYNTQEPARVSVTFGVVDVADETVVQRQTVTVKNLGASTRTYATSVSSASTSGGATITASPASITVAPGHTALVTLTLTVDPSTLERELEPTMEETQLGIPRDFVSSVSGRLVLTSTDDDQELRVPVQAAPRLVADLTASAVAFGPSSEAGLALSGTGIASGGWYSLTTPLILGATSPKLEDSNEVTSDSARKAGDIRSIGWSSTAPALVDAGGEAADGRLVLGMVTDGEWATLGLSTIPVFDIDIDGDGSYDIETYVQKYAGTDLSLAFTVDYNTGDTLDVQLANDQAGDLDTGINDNNVVTVSLGLEEAGITPGDTPVVSAWTYSDYAAGGVRDVASDFTVDPYTPPFWFENDIDSPWEGGTGSGISTLADGGVTIPVHRSSAAVTGKLLVLNPQNDSTTNRAQILTVSVPKATATALTVTGGTSYGSTATLKATVSPAAAGKVTFYDGSKVIKTVTVSGGKASTTAKLTVGTHKIKASFTPTSTTAYAASSSSVKTVVVTKSATTTKLTLSPTTVKKGVSAKAIITVTGATSPPAGVVKVTEGTKVLGSGTLVVSGKTGKVTIVLPKTLTVGSHALKVTYTGSGTTTASSATATLKVVP</sequence>
<dbReference type="GO" id="GO:0004252">
    <property type="term" value="F:serine-type endopeptidase activity"/>
    <property type="evidence" value="ECO:0007669"/>
    <property type="project" value="UniProtKB-UniRule"/>
</dbReference>
<comment type="similarity">
    <text evidence="1 6 7">Belongs to the peptidase S8 family.</text>
</comment>
<dbReference type="PROSITE" id="PS00138">
    <property type="entry name" value="SUBTILASE_SER"/>
    <property type="match status" value="1"/>
</dbReference>
<dbReference type="PROSITE" id="PS00136">
    <property type="entry name" value="SUBTILASE_ASP"/>
    <property type="match status" value="1"/>
</dbReference>
<dbReference type="Gene3D" id="3.40.50.200">
    <property type="entry name" value="Peptidase S8/S53 domain"/>
    <property type="match status" value="2"/>
</dbReference>
<evidence type="ECO:0000256" key="1">
    <source>
        <dbReference type="ARBA" id="ARBA00011073"/>
    </source>
</evidence>
<feature type="region of interest" description="Disordered" evidence="8">
    <location>
        <begin position="573"/>
        <end position="593"/>
    </location>
</feature>
<dbReference type="InterPro" id="IPR023828">
    <property type="entry name" value="Peptidase_S8_Ser-AS"/>
</dbReference>
<evidence type="ECO:0000256" key="6">
    <source>
        <dbReference type="PROSITE-ProRule" id="PRU01240"/>
    </source>
</evidence>
<dbReference type="PROSITE" id="PS51892">
    <property type="entry name" value="SUBTILASE"/>
    <property type="match status" value="1"/>
</dbReference>
<keyword evidence="3 6" id="KW-0378">Hydrolase</keyword>
<dbReference type="InterPro" id="IPR023827">
    <property type="entry name" value="Peptidase_S8_Asp-AS"/>
</dbReference>
<evidence type="ECO:0000256" key="7">
    <source>
        <dbReference type="RuleBase" id="RU003355"/>
    </source>
</evidence>
<feature type="region of interest" description="Disordered" evidence="8">
    <location>
        <begin position="1"/>
        <end position="21"/>
    </location>
</feature>
<feature type="active site" description="Charge relay system" evidence="5 6">
    <location>
        <position position="175"/>
    </location>
</feature>
<evidence type="ECO:0000259" key="10">
    <source>
        <dbReference type="Pfam" id="PF16640"/>
    </source>
</evidence>
<proteinExistence type="inferred from homology"/>
<feature type="domain" description="Peptidase S8/S53" evidence="9">
    <location>
        <begin position="166"/>
        <end position="639"/>
    </location>
</feature>
<dbReference type="InterPro" id="IPR013783">
    <property type="entry name" value="Ig-like_fold"/>
</dbReference>
<evidence type="ECO:0000256" key="2">
    <source>
        <dbReference type="ARBA" id="ARBA00022670"/>
    </source>
</evidence>
<keyword evidence="12" id="KW-1185">Reference proteome</keyword>
<gene>
    <name evidence="11" type="ORF">CCO02nite_19360</name>
</gene>
<dbReference type="InterPro" id="IPR000209">
    <property type="entry name" value="Peptidase_S8/S53_dom"/>
</dbReference>
<dbReference type="AlphaFoldDB" id="A0A511JBD0"/>
<dbReference type="GO" id="GO:0005975">
    <property type="term" value="P:carbohydrate metabolic process"/>
    <property type="evidence" value="ECO:0007669"/>
    <property type="project" value="UniProtKB-ARBA"/>
</dbReference>
<dbReference type="CDD" id="cd07474">
    <property type="entry name" value="Peptidases_S8_subtilisin_Vpr-like"/>
    <property type="match status" value="1"/>
</dbReference>
<evidence type="ECO:0000256" key="8">
    <source>
        <dbReference type="SAM" id="MobiDB-lite"/>
    </source>
</evidence>
<comment type="caution">
    <text evidence="11">The sequence shown here is derived from an EMBL/GenBank/DDBJ whole genome shotgun (WGS) entry which is preliminary data.</text>
</comment>
<dbReference type="InterPro" id="IPR050131">
    <property type="entry name" value="Peptidase_S8_subtilisin-like"/>
</dbReference>
<evidence type="ECO:0000256" key="5">
    <source>
        <dbReference type="PIRSR" id="PIRSR615500-1"/>
    </source>
</evidence>
<feature type="domain" description="Bacterial Ig-like" evidence="10">
    <location>
        <begin position="1098"/>
        <end position="1175"/>
    </location>
</feature>
<dbReference type="PANTHER" id="PTHR43806:SF11">
    <property type="entry name" value="CEREVISIN-RELATED"/>
    <property type="match status" value="1"/>
</dbReference>
<evidence type="ECO:0000256" key="4">
    <source>
        <dbReference type="ARBA" id="ARBA00022825"/>
    </source>
</evidence>
<dbReference type="Proteomes" id="UP000321720">
    <property type="component" value="Unassembled WGS sequence"/>
</dbReference>
<dbReference type="Gene3D" id="2.60.40.10">
    <property type="entry name" value="Immunoglobulins"/>
    <property type="match status" value="1"/>
</dbReference>
<dbReference type="InterPro" id="IPR036852">
    <property type="entry name" value="Peptidase_S8/S53_dom_sf"/>
</dbReference>
<dbReference type="PRINTS" id="PR00723">
    <property type="entry name" value="SUBTILISIN"/>
</dbReference>
<evidence type="ECO:0000313" key="11">
    <source>
        <dbReference type="EMBL" id="GEL95278.1"/>
    </source>
</evidence>